<dbReference type="PANTHER" id="PTHR12748">
    <property type="entry name" value="ORIGIN RECOGNITION COMPLEX SUBUNIT 3"/>
    <property type="match status" value="1"/>
</dbReference>
<dbReference type="InterPro" id="IPR045663">
    <property type="entry name" value="ORC3_ins"/>
</dbReference>
<dbReference type="PANTHER" id="PTHR12748:SF0">
    <property type="entry name" value="ORIGIN RECOGNITION COMPLEX SUBUNIT 3"/>
    <property type="match status" value="1"/>
</dbReference>
<dbReference type="EMBL" id="KQ414653">
    <property type="protein sequence ID" value="KOC66063.1"/>
    <property type="molecule type" value="Genomic_DNA"/>
</dbReference>
<dbReference type="InterPro" id="IPR040855">
    <property type="entry name" value="ORC_WH_C"/>
</dbReference>
<reference evidence="14 15" key="1">
    <citation type="submission" date="2015-07" db="EMBL/GenBank/DDBJ databases">
        <title>The genome of Habropoda laboriosa.</title>
        <authorList>
            <person name="Pan H."/>
            <person name="Kapheim K."/>
        </authorList>
    </citation>
    <scope>NUCLEOTIDE SEQUENCE [LARGE SCALE GENOMIC DNA]</scope>
    <source>
        <strain evidence="14">0110345459</strain>
    </source>
</reference>
<evidence type="ECO:0000259" key="12">
    <source>
        <dbReference type="Pfam" id="PF18137"/>
    </source>
</evidence>
<feature type="coiled-coil region" evidence="10">
    <location>
        <begin position="292"/>
        <end position="343"/>
    </location>
</feature>
<evidence type="ECO:0000313" key="14">
    <source>
        <dbReference type="EMBL" id="KOC66063.1"/>
    </source>
</evidence>
<evidence type="ECO:0000259" key="11">
    <source>
        <dbReference type="Pfam" id="PF07034"/>
    </source>
</evidence>
<keyword evidence="4" id="KW-0597">Phosphoprotein</keyword>
<evidence type="ECO:0000256" key="3">
    <source>
        <dbReference type="ARBA" id="ARBA00019085"/>
    </source>
</evidence>
<evidence type="ECO:0000313" key="15">
    <source>
        <dbReference type="Proteomes" id="UP000053825"/>
    </source>
</evidence>
<feature type="domain" description="Origin recognition complex subunit 3 N-terminal" evidence="11">
    <location>
        <begin position="23"/>
        <end position="293"/>
    </location>
</feature>
<evidence type="ECO:0000256" key="5">
    <source>
        <dbReference type="ARBA" id="ARBA00022705"/>
    </source>
</evidence>
<dbReference type="Pfam" id="PF18137">
    <property type="entry name" value="WHD_ORC"/>
    <property type="match status" value="1"/>
</dbReference>
<name>A0A0L7R5D9_9HYME</name>
<organism evidence="14 15">
    <name type="scientific">Habropoda laboriosa</name>
    <dbReference type="NCBI Taxonomy" id="597456"/>
    <lineage>
        <taxon>Eukaryota</taxon>
        <taxon>Metazoa</taxon>
        <taxon>Ecdysozoa</taxon>
        <taxon>Arthropoda</taxon>
        <taxon>Hexapoda</taxon>
        <taxon>Insecta</taxon>
        <taxon>Pterygota</taxon>
        <taxon>Neoptera</taxon>
        <taxon>Endopterygota</taxon>
        <taxon>Hymenoptera</taxon>
        <taxon>Apocrita</taxon>
        <taxon>Aculeata</taxon>
        <taxon>Apoidea</taxon>
        <taxon>Anthophila</taxon>
        <taxon>Apidae</taxon>
        <taxon>Habropoda</taxon>
    </lineage>
</organism>
<dbReference type="Proteomes" id="UP000053825">
    <property type="component" value="Unassembled WGS sequence"/>
</dbReference>
<dbReference type="InterPro" id="IPR045667">
    <property type="entry name" value="ORC3_N"/>
</dbReference>
<evidence type="ECO:0000256" key="10">
    <source>
        <dbReference type="SAM" id="Coils"/>
    </source>
</evidence>
<accession>A0A0L7R5D9</accession>
<dbReference type="AlphaFoldDB" id="A0A0L7R5D9"/>
<dbReference type="GO" id="GO:0005664">
    <property type="term" value="C:nuclear origin of replication recognition complex"/>
    <property type="evidence" value="ECO:0007669"/>
    <property type="project" value="InterPro"/>
</dbReference>
<evidence type="ECO:0000256" key="1">
    <source>
        <dbReference type="ARBA" id="ARBA00004123"/>
    </source>
</evidence>
<comment type="similarity">
    <text evidence="2">Belongs to the ORC3 family.</text>
</comment>
<evidence type="ECO:0000256" key="8">
    <source>
        <dbReference type="ARBA" id="ARBA00026084"/>
    </source>
</evidence>
<keyword evidence="7" id="KW-0539">Nucleus</keyword>
<comment type="function">
    <text evidence="9">Component of the origin recognition complex (ORC) that binds origins of replication. DNA-binding is ATP-dependent. The specific DNA sequences that define origins of replication have not been identified yet. ORC is required to assemble the pre-replication complex necessary to initiate DNA replication. Binds histone H3 and H4 trimethylation marks H3K9me3, H3K27me3 and H4K20me3.</text>
</comment>
<dbReference type="GO" id="GO:0005656">
    <property type="term" value="C:nuclear pre-replicative complex"/>
    <property type="evidence" value="ECO:0007669"/>
    <property type="project" value="TreeGrafter"/>
</dbReference>
<dbReference type="Pfam" id="PF19675">
    <property type="entry name" value="ORC3_ins"/>
    <property type="match status" value="1"/>
</dbReference>
<dbReference type="GO" id="GO:0003688">
    <property type="term" value="F:DNA replication origin binding"/>
    <property type="evidence" value="ECO:0007669"/>
    <property type="project" value="TreeGrafter"/>
</dbReference>
<evidence type="ECO:0000256" key="6">
    <source>
        <dbReference type="ARBA" id="ARBA00023125"/>
    </source>
</evidence>
<comment type="subcellular location">
    <subcellularLocation>
        <location evidence="1">Nucleus</location>
    </subcellularLocation>
</comment>
<evidence type="ECO:0000259" key="13">
    <source>
        <dbReference type="Pfam" id="PF19675"/>
    </source>
</evidence>
<sequence>GVFTHKGSYKIGKKQTKFKLPDYLDEPWYLAYKKIWTSIENATEDTRSNMFQQILQDLKSFVSKVRDKSIEQLENEIQTAILLTGVNVSDHAIMFERIVHELKPITEHIAVIWSRDSNNIKNIIEESIYQLMYEEENEESHVRKSQCTMRTLKSWHQKNCKPDDPLVIIITDFESSSPAVLHDFILILSSYLSTMKFILIFGVATTLHAIHRSLTYDVTSKLNVQVFHTQTQINILSDVLNNTIFCTNIPFKLTGRAFQLLTDIFLFYDFSVESFLQSYKICMIQHFYANNVNSLCCQKKEIEDRIASLTNADLEEIKKLPSIEKYVQQLKERENENDPLESNNFKGTLTTLLVQFHGYMRRFLITLRCLHDLTSTLPNAPMGKQLREYYTKAVYMNNLHECDEYKECLQLLGFLSKVEFISKLNSIVTIIGNSKSSSMKKIKAVIQDQIKTIEAASLEVDVTPVDIISTSEKLSRLQLKEKLLKLSQKQSRSPYKRAQQETINYLDQNMFAIYLVNPYHVPANEIFCFSDGNLAKQHIRGSLRAAIHTGLNDPQVYLNCECCKLVNDDAILSTLPDLSIIYKLHLESRKLINMYDWLQAFLIIVDPGNDAKEQRDVNPKLQARFTQAVAELEFLGFIKSSRKKTDHVKRLV</sequence>
<keyword evidence="15" id="KW-1185">Reference proteome</keyword>
<dbReference type="CDD" id="cd20704">
    <property type="entry name" value="Orc3"/>
    <property type="match status" value="2"/>
</dbReference>
<dbReference type="OrthoDB" id="10265211at2759"/>
<proteinExistence type="inferred from homology"/>
<dbReference type="GO" id="GO:0031261">
    <property type="term" value="C:DNA replication preinitiation complex"/>
    <property type="evidence" value="ECO:0007669"/>
    <property type="project" value="TreeGrafter"/>
</dbReference>
<comment type="subunit">
    <text evidence="8">Component of ORC, a complex composed of at least 6 subunits: ORC1, ORC2, ORC3, ORC4, ORC5 and ORC6. ORC is regulated in a cell-cycle dependent manner. It is sequentially assembled at the exit from anaphase of mitosis and disassembled as cells enter S phase.</text>
</comment>
<gene>
    <name evidence="14" type="ORF">WH47_01436</name>
</gene>
<evidence type="ECO:0000256" key="9">
    <source>
        <dbReference type="ARBA" id="ARBA00045241"/>
    </source>
</evidence>
<dbReference type="STRING" id="597456.A0A0L7R5D9"/>
<feature type="domain" description="Origin recognition complex subunit 3 insertion" evidence="13">
    <location>
        <begin position="306"/>
        <end position="530"/>
    </location>
</feature>
<dbReference type="InterPro" id="IPR020795">
    <property type="entry name" value="ORC3"/>
</dbReference>
<protein>
    <recommendedName>
        <fullName evidence="3">Origin recognition complex subunit 3</fullName>
    </recommendedName>
</protein>
<evidence type="ECO:0000256" key="7">
    <source>
        <dbReference type="ARBA" id="ARBA00023242"/>
    </source>
</evidence>
<keyword evidence="6" id="KW-0238">DNA-binding</keyword>
<keyword evidence="5" id="KW-0235">DNA replication</keyword>
<feature type="domain" description="Origin recognition complex subunit 3 winged helix C-terminal" evidence="12">
    <location>
        <begin position="544"/>
        <end position="652"/>
    </location>
</feature>
<feature type="non-terminal residue" evidence="14">
    <location>
        <position position="1"/>
    </location>
</feature>
<dbReference type="GO" id="GO:0006270">
    <property type="term" value="P:DNA replication initiation"/>
    <property type="evidence" value="ECO:0007669"/>
    <property type="project" value="TreeGrafter"/>
</dbReference>
<dbReference type="Pfam" id="PF07034">
    <property type="entry name" value="ORC3_N"/>
    <property type="match status" value="1"/>
</dbReference>
<evidence type="ECO:0000256" key="4">
    <source>
        <dbReference type="ARBA" id="ARBA00022553"/>
    </source>
</evidence>
<evidence type="ECO:0000256" key="2">
    <source>
        <dbReference type="ARBA" id="ARBA00010977"/>
    </source>
</evidence>
<keyword evidence="10" id="KW-0175">Coiled coil</keyword>